<reference evidence="9" key="1">
    <citation type="journal article" date="2017" name="Genome Biol.">
        <title>Comparative genomics reveals high biological diversity and specific adaptations in the industrially and medically important fungal genus Aspergillus.</title>
        <authorList>
            <person name="de Vries R.P."/>
            <person name="Riley R."/>
            <person name="Wiebenga A."/>
            <person name="Aguilar-Osorio G."/>
            <person name="Amillis S."/>
            <person name="Uchima C.A."/>
            <person name="Anderluh G."/>
            <person name="Asadollahi M."/>
            <person name="Askin M."/>
            <person name="Barry K."/>
            <person name="Battaglia E."/>
            <person name="Bayram O."/>
            <person name="Benocci T."/>
            <person name="Braus-Stromeyer S.A."/>
            <person name="Caldana C."/>
            <person name="Canovas D."/>
            <person name="Cerqueira G.C."/>
            <person name="Chen F."/>
            <person name="Chen W."/>
            <person name="Choi C."/>
            <person name="Clum A."/>
            <person name="Dos Santos R.A."/>
            <person name="Damasio A.R."/>
            <person name="Diallinas G."/>
            <person name="Emri T."/>
            <person name="Fekete E."/>
            <person name="Flipphi M."/>
            <person name="Freyberg S."/>
            <person name="Gallo A."/>
            <person name="Gournas C."/>
            <person name="Habgood R."/>
            <person name="Hainaut M."/>
            <person name="Harispe M.L."/>
            <person name="Henrissat B."/>
            <person name="Hilden K.S."/>
            <person name="Hope R."/>
            <person name="Hossain A."/>
            <person name="Karabika E."/>
            <person name="Karaffa L."/>
            <person name="Karanyi Z."/>
            <person name="Krasevec N."/>
            <person name="Kuo A."/>
            <person name="Kusch H."/>
            <person name="LaButti K."/>
            <person name="Lagendijk E.L."/>
            <person name="Lapidus A."/>
            <person name="Levasseur A."/>
            <person name="Lindquist E."/>
            <person name="Lipzen A."/>
            <person name="Logrieco A.F."/>
            <person name="MacCabe A."/>
            <person name="Maekelae M.R."/>
            <person name="Malavazi I."/>
            <person name="Melin P."/>
            <person name="Meyer V."/>
            <person name="Mielnichuk N."/>
            <person name="Miskei M."/>
            <person name="Molnar A.P."/>
            <person name="Mule G."/>
            <person name="Ngan C.Y."/>
            <person name="Orejas M."/>
            <person name="Orosz E."/>
            <person name="Ouedraogo J.P."/>
            <person name="Overkamp K.M."/>
            <person name="Park H.-S."/>
            <person name="Perrone G."/>
            <person name="Piumi F."/>
            <person name="Punt P.J."/>
            <person name="Ram A.F."/>
            <person name="Ramon A."/>
            <person name="Rauscher S."/>
            <person name="Record E."/>
            <person name="Riano-Pachon D.M."/>
            <person name="Robert V."/>
            <person name="Roehrig J."/>
            <person name="Ruller R."/>
            <person name="Salamov A."/>
            <person name="Salih N.S."/>
            <person name="Samson R.A."/>
            <person name="Sandor E."/>
            <person name="Sanguinetti M."/>
            <person name="Schuetze T."/>
            <person name="Sepcic K."/>
            <person name="Shelest E."/>
            <person name="Sherlock G."/>
            <person name="Sophianopoulou V."/>
            <person name="Squina F.M."/>
            <person name="Sun H."/>
            <person name="Susca A."/>
            <person name="Todd R.B."/>
            <person name="Tsang A."/>
            <person name="Unkles S.E."/>
            <person name="van de Wiele N."/>
            <person name="van Rossen-Uffink D."/>
            <person name="Oliveira J.V."/>
            <person name="Vesth T.C."/>
            <person name="Visser J."/>
            <person name="Yu J.-H."/>
            <person name="Zhou M."/>
            <person name="Andersen M.R."/>
            <person name="Archer D.B."/>
            <person name="Baker S.E."/>
            <person name="Benoit I."/>
            <person name="Brakhage A.A."/>
            <person name="Braus G.H."/>
            <person name="Fischer R."/>
            <person name="Frisvad J.C."/>
            <person name="Goldman G.H."/>
            <person name="Houbraken J."/>
            <person name="Oakley B."/>
            <person name="Pocsi I."/>
            <person name="Scazzocchio C."/>
            <person name="Seiboth B."/>
            <person name="vanKuyk P.A."/>
            <person name="Wortman J."/>
            <person name="Dyer P.S."/>
            <person name="Grigoriev I.V."/>
        </authorList>
    </citation>
    <scope>NUCLEOTIDE SEQUENCE [LARGE SCALE GENOMIC DNA]</scope>
    <source>
        <strain evidence="9">CBS 506.65</strain>
    </source>
</reference>
<dbReference type="EMBL" id="KV878359">
    <property type="protein sequence ID" value="OJJ42441.1"/>
    <property type="molecule type" value="Genomic_DNA"/>
</dbReference>
<keyword evidence="2 6" id="KW-0812">Transmembrane</keyword>
<gene>
    <name evidence="8" type="ORF">ASPZODRAFT_76735</name>
</gene>
<dbReference type="Pfam" id="PF07690">
    <property type="entry name" value="MFS_1"/>
    <property type="match status" value="1"/>
</dbReference>
<organism evidence="8 9">
    <name type="scientific">Penicilliopsis zonata CBS 506.65</name>
    <dbReference type="NCBI Taxonomy" id="1073090"/>
    <lineage>
        <taxon>Eukaryota</taxon>
        <taxon>Fungi</taxon>
        <taxon>Dikarya</taxon>
        <taxon>Ascomycota</taxon>
        <taxon>Pezizomycotina</taxon>
        <taxon>Eurotiomycetes</taxon>
        <taxon>Eurotiomycetidae</taxon>
        <taxon>Eurotiales</taxon>
        <taxon>Aspergillaceae</taxon>
        <taxon>Penicilliopsis</taxon>
    </lineage>
</organism>
<feature type="transmembrane region" description="Helical" evidence="6">
    <location>
        <begin position="261"/>
        <end position="286"/>
    </location>
</feature>
<dbReference type="PANTHER" id="PTHR23502">
    <property type="entry name" value="MAJOR FACILITATOR SUPERFAMILY"/>
    <property type="match status" value="1"/>
</dbReference>
<evidence type="ECO:0000313" key="8">
    <source>
        <dbReference type="EMBL" id="OJJ42441.1"/>
    </source>
</evidence>
<dbReference type="SUPFAM" id="SSF103473">
    <property type="entry name" value="MFS general substrate transporter"/>
    <property type="match status" value="1"/>
</dbReference>
<evidence type="ECO:0000256" key="3">
    <source>
        <dbReference type="ARBA" id="ARBA00022989"/>
    </source>
</evidence>
<feature type="transmembrane region" description="Helical" evidence="6">
    <location>
        <begin position="203"/>
        <end position="223"/>
    </location>
</feature>
<evidence type="ECO:0000259" key="7">
    <source>
        <dbReference type="PROSITE" id="PS50850"/>
    </source>
</evidence>
<dbReference type="OrthoDB" id="6770063at2759"/>
<evidence type="ECO:0000256" key="1">
    <source>
        <dbReference type="ARBA" id="ARBA00004141"/>
    </source>
</evidence>
<feature type="transmembrane region" description="Helical" evidence="6">
    <location>
        <begin position="431"/>
        <end position="456"/>
    </location>
</feature>
<dbReference type="AlphaFoldDB" id="A0A1L9S5K3"/>
<dbReference type="STRING" id="1073090.A0A1L9S5K3"/>
<proteinExistence type="predicted"/>
<feature type="transmembrane region" description="Helical" evidence="6">
    <location>
        <begin position="144"/>
        <end position="162"/>
    </location>
</feature>
<dbReference type="Gene3D" id="1.20.1250.20">
    <property type="entry name" value="MFS general substrate transporter like domains"/>
    <property type="match status" value="1"/>
</dbReference>
<dbReference type="Proteomes" id="UP000184188">
    <property type="component" value="Unassembled WGS sequence"/>
</dbReference>
<sequence length="468" mass="51809">MAQSDDNIQLEGASTSKPTTAIDHPPANFLQPFDPENPLDWPLSRKWLVTDIISATGLNRIMVSTILAPALPAIAKEMAMSSTEEMMALSIYLLATAFGPLVIGPLSEVYGRQLILHASSVWFLVWNIVCGCAETKGTLLAARFLAGFGASAVYSLAGGVLNDIWRPEQRGKSLGVYLLIPLLGAAIGPILGGVIVANTTWRWIFWSTSIFQALMMGVSVFSFQETYAPEILRRRARRLNIPLEKRSMMNFTKALTRPVRFLLFHPIIQVSVLLSAFDYGILYITLSTFSSLWTSVYHQSVQISGLHYIACSLGEVIGSQVGGFLMDRLYMRPRRHTRPEARLPLEGFSMAIAALGLVFYGWAAHYKLYWVVVDVAVTIMMVGLQMFGMPVSGYIIDSYGEHTSSAMASLQFGRSLSAFLLPLFAPKMYQVLGYGWANSVLASAGLLMLGLVWVLWRYGPQWREKLVV</sequence>
<dbReference type="GO" id="GO:0016020">
    <property type="term" value="C:membrane"/>
    <property type="evidence" value="ECO:0007669"/>
    <property type="project" value="UniProtKB-SubCell"/>
</dbReference>
<keyword evidence="3 6" id="KW-1133">Transmembrane helix</keyword>
<dbReference type="InterPro" id="IPR036259">
    <property type="entry name" value="MFS_trans_sf"/>
</dbReference>
<protein>
    <recommendedName>
        <fullName evidence="7">Major facilitator superfamily (MFS) profile domain-containing protein</fullName>
    </recommendedName>
</protein>
<comment type="subcellular location">
    <subcellularLocation>
        <location evidence="1">Membrane</location>
        <topology evidence="1">Multi-pass membrane protein</topology>
    </subcellularLocation>
</comment>
<dbReference type="GO" id="GO:0022857">
    <property type="term" value="F:transmembrane transporter activity"/>
    <property type="evidence" value="ECO:0007669"/>
    <property type="project" value="InterPro"/>
</dbReference>
<feature type="region of interest" description="Disordered" evidence="5">
    <location>
        <begin position="1"/>
        <end position="27"/>
    </location>
</feature>
<evidence type="ECO:0000256" key="2">
    <source>
        <dbReference type="ARBA" id="ARBA00022692"/>
    </source>
</evidence>
<evidence type="ECO:0000256" key="6">
    <source>
        <dbReference type="SAM" id="Phobius"/>
    </source>
</evidence>
<feature type="transmembrane region" description="Helical" evidence="6">
    <location>
        <begin position="306"/>
        <end position="325"/>
    </location>
</feature>
<dbReference type="VEuPathDB" id="FungiDB:ASPZODRAFT_76735"/>
<feature type="transmembrane region" description="Helical" evidence="6">
    <location>
        <begin position="345"/>
        <end position="363"/>
    </location>
</feature>
<dbReference type="InterPro" id="IPR020846">
    <property type="entry name" value="MFS_dom"/>
</dbReference>
<feature type="compositionally biased region" description="Polar residues" evidence="5">
    <location>
        <begin position="1"/>
        <end position="19"/>
    </location>
</feature>
<evidence type="ECO:0000313" key="9">
    <source>
        <dbReference type="Proteomes" id="UP000184188"/>
    </source>
</evidence>
<feature type="domain" description="Major facilitator superfamily (MFS) profile" evidence="7">
    <location>
        <begin position="49"/>
        <end position="462"/>
    </location>
</feature>
<dbReference type="PROSITE" id="PS50850">
    <property type="entry name" value="MFS"/>
    <property type="match status" value="1"/>
</dbReference>
<feature type="transmembrane region" description="Helical" evidence="6">
    <location>
        <begin position="174"/>
        <end position="197"/>
    </location>
</feature>
<dbReference type="InterPro" id="IPR011701">
    <property type="entry name" value="MFS"/>
</dbReference>
<keyword evidence="4 6" id="KW-0472">Membrane</keyword>
<dbReference type="CDD" id="cd17323">
    <property type="entry name" value="MFS_Tpo1_MDR_like"/>
    <property type="match status" value="1"/>
</dbReference>
<keyword evidence="9" id="KW-1185">Reference proteome</keyword>
<evidence type="ECO:0000256" key="4">
    <source>
        <dbReference type="ARBA" id="ARBA00023136"/>
    </source>
</evidence>
<evidence type="ECO:0000256" key="5">
    <source>
        <dbReference type="SAM" id="MobiDB-lite"/>
    </source>
</evidence>
<accession>A0A1L9S5K3</accession>
<feature type="transmembrane region" description="Helical" evidence="6">
    <location>
        <begin position="369"/>
        <end position="396"/>
    </location>
</feature>
<feature type="transmembrane region" description="Helical" evidence="6">
    <location>
        <begin position="86"/>
        <end position="106"/>
    </location>
</feature>
<name>A0A1L9S5K3_9EURO</name>
<dbReference type="RefSeq" id="XP_022576951.1">
    <property type="nucleotide sequence ID" value="XM_022730121.1"/>
</dbReference>
<dbReference type="GeneID" id="34616585"/>
<dbReference type="PANTHER" id="PTHR23502:SF60">
    <property type="entry name" value="MAJOR FACILITATOR SUPERFAMILY (MFS) PROFILE DOMAIN-CONTAINING PROTEIN-RELATED"/>
    <property type="match status" value="1"/>
</dbReference>